<gene>
    <name evidence="2" type="ORF">UG56_022505</name>
</gene>
<sequence>MSRLRAGAVAPVQKPMMVALVLGLVVGVFSFIGLTATQADAAVPPKPTVGTCYNYGWTAYSGWSQTGKKVSCSTAHTAKTIALGTLVSGTTRTEASLTREANYSHMVKTCVHALRDKLGSTYSKRNQSAYTTAFFVPNVEQFDAGQRWFRCDVVLPGKDTLKNLPTNRAKFLEGVSLTQRTRGCLSGTYVGPYSCLSSHTYKSISAFKKAGTTYPSTDSFERAVANNCPSRTRAYSKPSRYEWQTGDHWVVCYERNTN</sequence>
<name>A0A1J4MYM7_9ACTN</name>
<dbReference type="STRING" id="1844.UG56_022505"/>
<dbReference type="EMBL" id="JZDQ02000038">
    <property type="protein sequence ID" value="OIJ24460.1"/>
    <property type="molecule type" value="Genomic_DNA"/>
</dbReference>
<comment type="caution">
    <text evidence="2">The sequence shown here is derived from an EMBL/GenBank/DDBJ whole genome shotgun (WGS) entry which is preliminary data.</text>
</comment>
<evidence type="ECO:0000313" key="2">
    <source>
        <dbReference type="EMBL" id="OIJ24460.1"/>
    </source>
</evidence>
<protein>
    <recommendedName>
        <fullName evidence="1">Septum formation-related domain-containing protein</fullName>
    </recommendedName>
</protein>
<dbReference type="InterPro" id="IPR026004">
    <property type="entry name" value="Septum_form"/>
</dbReference>
<organism evidence="2 3">
    <name type="scientific">Nocardioides luteus</name>
    <dbReference type="NCBI Taxonomy" id="1844"/>
    <lineage>
        <taxon>Bacteria</taxon>
        <taxon>Bacillati</taxon>
        <taxon>Actinomycetota</taxon>
        <taxon>Actinomycetes</taxon>
        <taxon>Propionibacteriales</taxon>
        <taxon>Nocardioidaceae</taxon>
        <taxon>Nocardioides</taxon>
    </lineage>
</organism>
<reference evidence="2" key="1">
    <citation type="submission" date="2016-10" db="EMBL/GenBank/DDBJ databases">
        <title>Draft Genome Sequence of Nocardioides luteus Strain BAFB, an Alkane-Degrading Bacterium Isolated from JP-7 Polluted Soil.</title>
        <authorList>
            <person name="Brown L."/>
            <person name="Ruiz O.N."/>
            <person name="Gunasekera T."/>
        </authorList>
    </citation>
    <scope>NUCLEOTIDE SEQUENCE [LARGE SCALE GENOMIC DNA]</scope>
    <source>
        <strain evidence="2">BAFB</strain>
    </source>
</reference>
<evidence type="ECO:0000259" key="1">
    <source>
        <dbReference type="Pfam" id="PF13845"/>
    </source>
</evidence>
<accession>A0A1J4MYM7</accession>
<keyword evidence="3" id="KW-1185">Reference proteome</keyword>
<evidence type="ECO:0000313" key="3">
    <source>
        <dbReference type="Proteomes" id="UP000033772"/>
    </source>
</evidence>
<dbReference type="Pfam" id="PF13845">
    <property type="entry name" value="Septum_form"/>
    <property type="match status" value="1"/>
</dbReference>
<feature type="domain" description="Septum formation-related" evidence="1">
    <location>
        <begin position="50"/>
        <end position="236"/>
    </location>
</feature>
<proteinExistence type="predicted"/>
<dbReference type="AlphaFoldDB" id="A0A1J4MYM7"/>
<dbReference type="RefSeq" id="WP_045548726.1">
    <property type="nucleotide sequence ID" value="NZ_JZDQ02000038.1"/>
</dbReference>
<dbReference type="Proteomes" id="UP000033772">
    <property type="component" value="Unassembled WGS sequence"/>
</dbReference>